<organism evidence="2">
    <name type="scientific">Anopheles darlingi</name>
    <name type="common">Mosquito</name>
    <dbReference type="NCBI Taxonomy" id="43151"/>
    <lineage>
        <taxon>Eukaryota</taxon>
        <taxon>Metazoa</taxon>
        <taxon>Ecdysozoa</taxon>
        <taxon>Arthropoda</taxon>
        <taxon>Hexapoda</taxon>
        <taxon>Insecta</taxon>
        <taxon>Pterygota</taxon>
        <taxon>Neoptera</taxon>
        <taxon>Endopterygota</taxon>
        <taxon>Diptera</taxon>
        <taxon>Nematocera</taxon>
        <taxon>Culicoidea</taxon>
        <taxon>Culicidae</taxon>
        <taxon>Anophelinae</taxon>
        <taxon>Anopheles</taxon>
    </lineage>
</organism>
<keyword evidence="1" id="KW-0812">Transmembrane</keyword>
<accession>A0A2M4D700</accession>
<dbReference type="EMBL" id="GGFL01009149">
    <property type="protein sequence ID" value="MBW73327.1"/>
    <property type="molecule type" value="Transcribed_RNA"/>
</dbReference>
<feature type="transmembrane region" description="Helical" evidence="1">
    <location>
        <begin position="33"/>
        <end position="54"/>
    </location>
</feature>
<proteinExistence type="predicted"/>
<reference evidence="2" key="1">
    <citation type="submission" date="2018-01" db="EMBL/GenBank/DDBJ databases">
        <title>An insight into the sialome of Amazonian anophelines.</title>
        <authorList>
            <person name="Ribeiro J.M."/>
            <person name="Scarpassa V."/>
            <person name="Calvo E."/>
        </authorList>
    </citation>
    <scope>NUCLEOTIDE SEQUENCE</scope>
</reference>
<evidence type="ECO:0000313" key="2">
    <source>
        <dbReference type="EMBL" id="MBW73327.1"/>
    </source>
</evidence>
<keyword evidence="1" id="KW-1133">Transmembrane helix</keyword>
<evidence type="ECO:0000256" key="1">
    <source>
        <dbReference type="SAM" id="Phobius"/>
    </source>
</evidence>
<protein>
    <submittedName>
        <fullName evidence="2">Uncharacterized protein</fullName>
    </submittedName>
</protein>
<name>A0A2M4D700_ANODA</name>
<sequence length="97" mass="11211">MAVLALLLLFLILLFSFLLSVLSRRGFFFLTFLSHGFSGFLFSSSVLPFCFNYISHRLSHYHLEGKQQCNRHTYIHINGDSEEPSSHSDCPWMLLPL</sequence>
<keyword evidence="1" id="KW-0472">Membrane</keyword>
<dbReference type="AlphaFoldDB" id="A0A2M4D700"/>